<evidence type="ECO:0000313" key="1">
    <source>
        <dbReference type="EMBL" id="KYN20837.1"/>
    </source>
</evidence>
<dbReference type="Proteomes" id="UP000078492">
    <property type="component" value="Unassembled WGS sequence"/>
</dbReference>
<dbReference type="EMBL" id="KQ979568">
    <property type="protein sequence ID" value="KYN20837.1"/>
    <property type="molecule type" value="Genomic_DNA"/>
</dbReference>
<protein>
    <submittedName>
        <fullName evidence="1">Uncharacterized protein</fullName>
    </submittedName>
</protein>
<accession>A0A195E7K9</accession>
<dbReference type="AlphaFoldDB" id="A0A195E7K9"/>
<proteinExistence type="predicted"/>
<evidence type="ECO:0000313" key="2">
    <source>
        <dbReference type="Proteomes" id="UP000078492"/>
    </source>
</evidence>
<sequence>MFRNGSMIQSRCQNRKRMAGVDGVSSLVAIAAVALSVNSCHVERTDIPRRSNIDNELEMEECFFQTNRKRLLLKYAIVFKANYVPRICGSLEYLVASMARCNVGSNVILSSSFVGDLFFSRQRAVLLNC</sequence>
<organism evidence="1 2">
    <name type="scientific">Trachymyrmex cornetzi</name>
    <dbReference type="NCBI Taxonomy" id="471704"/>
    <lineage>
        <taxon>Eukaryota</taxon>
        <taxon>Metazoa</taxon>
        <taxon>Ecdysozoa</taxon>
        <taxon>Arthropoda</taxon>
        <taxon>Hexapoda</taxon>
        <taxon>Insecta</taxon>
        <taxon>Pterygota</taxon>
        <taxon>Neoptera</taxon>
        <taxon>Endopterygota</taxon>
        <taxon>Hymenoptera</taxon>
        <taxon>Apocrita</taxon>
        <taxon>Aculeata</taxon>
        <taxon>Formicoidea</taxon>
        <taxon>Formicidae</taxon>
        <taxon>Myrmicinae</taxon>
        <taxon>Trachymyrmex</taxon>
    </lineage>
</organism>
<name>A0A195E7K9_9HYME</name>
<keyword evidence="2" id="KW-1185">Reference proteome</keyword>
<gene>
    <name evidence="1" type="ORF">ALC57_06743</name>
</gene>
<reference evidence="1 2" key="1">
    <citation type="submission" date="2015-09" db="EMBL/GenBank/DDBJ databases">
        <title>Trachymyrmex cornetzi WGS genome.</title>
        <authorList>
            <person name="Nygaard S."/>
            <person name="Hu H."/>
            <person name="Boomsma J."/>
            <person name="Zhang G."/>
        </authorList>
    </citation>
    <scope>NUCLEOTIDE SEQUENCE [LARGE SCALE GENOMIC DNA]</scope>
    <source>
        <strain evidence="1">Tcor2-1</strain>
        <tissue evidence="1">Whole body</tissue>
    </source>
</reference>